<feature type="compositionally biased region" description="Low complexity" evidence="9">
    <location>
        <begin position="6"/>
        <end position="23"/>
    </location>
</feature>
<dbReference type="Proteomes" id="UP000215914">
    <property type="component" value="Chromosome 2"/>
</dbReference>
<sequence>MENNHHTTTTTTTTRHHTTTNNRSMSDTDDEFHSPLHDIPTSPSKALVVSDNKYFTTTARSPTSNHQKPPQTVPLPPPVVVSAAYNRTEREEPVTGVTKMSPSGGEEGGRPVSPARRVKRDVVLDRAALGFRVLEVVLCLIAFSVMASDKTQGWSGDSFDRYKEYRYVVAVNAIAFAYAAFQAIDMTYRLIYKKHIFSYSLRPLFDFSTDQILAYLLISASSSAATRVDDWVSNWGKDDFTEMATASIGMSFLAFLAFALSALISGYNLCNQKSL</sequence>
<dbReference type="PANTHER" id="PTHR33573">
    <property type="entry name" value="CASP-LIKE PROTEIN 4A4"/>
    <property type="match status" value="1"/>
</dbReference>
<feature type="region of interest" description="Disordered" evidence="9">
    <location>
        <begin position="57"/>
        <end position="114"/>
    </location>
</feature>
<dbReference type="Pfam" id="PF04535">
    <property type="entry name" value="CASP_dom"/>
    <property type="match status" value="1"/>
</dbReference>
<evidence type="ECO:0000256" key="1">
    <source>
        <dbReference type="ARBA" id="ARBA00004651"/>
    </source>
</evidence>
<dbReference type="GO" id="GO:0005886">
    <property type="term" value="C:plasma membrane"/>
    <property type="evidence" value="ECO:0007669"/>
    <property type="project" value="UniProtKB-SubCell"/>
</dbReference>
<keyword evidence="13" id="KW-1185">Reference proteome</keyword>
<feature type="domain" description="Casparian strip membrane protein" evidence="10">
    <location>
        <begin position="124"/>
        <end position="257"/>
    </location>
</feature>
<evidence type="ECO:0000256" key="9">
    <source>
        <dbReference type="SAM" id="MobiDB-lite"/>
    </source>
</evidence>
<comment type="subunit">
    <text evidence="3 8">Homodimer and heterodimers.</text>
</comment>
<keyword evidence="4 8" id="KW-1003">Cell membrane</keyword>
<evidence type="ECO:0000256" key="6">
    <source>
        <dbReference type="ARBA" id="ARBA00022989"/>
    </source>
</evidence>
<reference evidence="11" key="3">
    <citation type="submission" date="2020-06" db="EMBL/GenBank/DDBJ databases">
        <title>Helianthus annuus Genome sequencing and assembly Release 2.</title>
        <authorList>
            <person name="Gouzy J."/>
            <person name="Langlade N."/>
            <person name="Munos S."/>
        </authorList>
    </citation>
    <scope>NUCLEOTIDE SEQUENCE</scope>
    <source>
        <tissue evidence="11">Leaves</tissue>
    </source>
</reference>
<evidence type="ECO:0000259" key="10">
    <source>
        <dbReference type="Pfam" id="PF04535"/>
    </source>
</evidence>
<comment type="similarity">
    <text evidence="2 8">Belongs to the Casparian strip membrane proteins (CASP) family.</text>
</comment>
<reference evidence="11 13" key="1">
    <citation type="journal article" date="2017" name="Nature">
        <title>The sunflower genome provides insights into oil metabolism, flowering and Asterid evolution.</title>
        <authorList>
            <person name="Badouin H."/>
            <person name="Gouzy J."/>
            <person name="Grassa C.J."/>
            <person name="Murat F."/>
            <person name="Staton S.E."/>
            <person name="Cottret L."/>
            <person name="Lelandais-Briere C."/>
            <person name="Owens G.L."/>
            <person name="Carrere S."/>
            <person name="Mayjonade B."/>
            <person name="Legrand L."/>
            <person name="Gill N."/>
            <person name="Kane N.C."/>
            <person name="Bowers J.E."/>
            <person name="Hubner S."/>
            <person name="Bellec A."/>
            <person name="Berard A."/>
            <person name="Berges H."/>
            <person name="Blanchet N."/>
            <person name="Boniface M.C."/>
            <person name="Brunel D."/>
            <person name="Catrice O."/>
            <person name="Chaidir N."/>
            <person name="Claudel C."/>
            <person name="Donnadieu C."/>
            <person name="Faraut T."/>
            <person name="Fievet G."/>
            <person name="Helmstetter N."/>
            <person name="King M."/>
            <person name="Knapp S.J."/>
            <person name="Lai Z."/>
            <person name="Le Paslier M.C."/>
            <person name="Lippi Y."/>
            <person name="Lorenzon L."/>
            <person name="Mandel J.R."/>
            <person name="Marage G."/>
            <person name="Marchand G."/>
            <person name="Marquand E."/>
            <person name="Bret-Mestries E."/>
            <person name="Morien E."/>
            <person name="Nambeesan S."/>
            <person name="Nguyen T."/>
            <person name="Pegot-Espagnet P."/>
            <person name="Pouilly N."/>
            <person name="Raftis F."/>
            <person name="Sallet E."/>
            <person name="Schiex T."/>
            <person name="Thomas J."/>
            <person name="Vandecasteele C."/>
            <person name="Vares D."/>
            <person name="Vear F."/>
            <person name="Vautrin S."/>
            <person name="Crespi M."/>
            <person name="Mangin B."/>
            <person name="Burke J.M."/>
            <person name="Salse J."/>
            <person name="Munos S."/>
            <person name="Vincourt P."/>
            <person name="Rieseberg L.H."/>
            <person name="Langlade N.B."/>
        </authorList>
    </citation>
    <scope>NUCLEOTIDE SEQUENCE [LARGE SCALE GENOMIC DNA]</scope>
    <source>
        <strain evidence="13">cv. SF193</strain>
        <tissue evidence="11">Leaves</tissue>
    </source>
</reference>
<evidence type="ECO:0000256" key="2">
    <source>
        <dbReference type="ARBA" id="ARBA00007651"/>
    </source>
</evidence>
<evidence type="ECO:0000313" key="12">
    <source>
        <dbReference type="EMBL" id="OTG33684.1"/>
    </source>
</evidence>
<protein>
    <recommendedName>
        <fullName evidence="8">CASP-like protein</fullName>
    </recommendedName>
</protein>
<dbReference type="EMBL" id="MNCJ02000317">
    <property type="protein sequence ID" value="KAF5817329.1"/>
    <property type="molecule type" value="Genomic_DNA"/>
</dbReference>
<keyword evidence="5 8" id="KW-0812">Transmembrane</keyword>
<comment type="subcellular location">
    <subcellularLocation>
        <location evidence="1 8">Cell membrane</location>
        <topology evidence="1 8">Multi-pass membrane protein</topology>
    </subcellularLocation>
</comment>
<feature type="transmembrane region" description="Helical" evidence="8">
    <location>
        <begin position="129"/>
        <end position="147"/>
    </location>
</feature>
<evidence type="ECO:0000313" key="13">
    <source>
        <dbReference type="Proteomes" id="UP000215914"/>
    </source>
</evidence>
<feature type="region of interest" description="Disordered" evidence="9">
    <location>
        <begin position="1"/>
        <end position="44"/>
    </location>
</feature>
<keyword evidence="7 8" id="KW-0472">Membrane</keyword>
<evidence type="ECO:0000256" key="7">
    <source>
        <dbReference type="ARBA" id="ARBA00023136"/>
    </source>
</evidence>
<proteinExistence type="inferred from homology"/>
<dbReference type="AlphaFoldDB" id="A0A251VE29"/>
<dbReference type="OMA" id="GYNLCTH"/>
<evidence type="ECO:0000256" key="5">
    <source>
        <dbReference type="ARBA" id="ARBA00022692"/>
    </source>
</evidence>
<dbReference type="Gramene" id="mRNA:HanXRQr2_Chr02g0051741">
    <property type="protein sequence ID" value="mRNA:HanXRQr2_Chr02g0051741"/>
    <property type="gene ID" value="HanXRQr2_Chr02g0051741"/>
</dbReference>
<dbReference type="PANTHER" id="PTHR33573:SF50">
    <property type="entry name" value="CASP-LIKE PROTEIN 4A3"/>
    <property type="match status" value="1"/>
</dbReference>
<dbReference type="OrthoDB" id="672180at2759"/>
<accession>A0A251VE29</accession>
<feature type="compositionally biased region" description="Polar residues" evidence="9">
    <location>
        <begin position="57"/>
        <end position="68"/>
    </location>
</feature>
<gene>
    <name evidence="12" type="ORF">HannXRQ_Chr02g0037391</name>
    <name evidence="11" type="ORF">HanXRQr2_Chr02g0051741</name>
</gene>
<dbReference type="InterPro" id="IPR006702">
    <property type="entry name" value="CASP_dom"/>
</dbReference>
<evidence type="ECO:0000256" key="3">
    <source>
        <dbReference type="ARBA" id="ARBA00011489"/>
    </source>
</evidence>
<dbReference type="FunCoup" id="A0A251VE29">
    <property type="interactions" value="349"/>
</dbReference>
<feature type="transmembrane region" description="Helical" evidence="8">
    <location>
        <begin position="248"/>
        <end position="270"/>
    </location>
</feature>
<reference evidence="12" key="2">
    <citation type="submission" date="2017-02" db="EMBL/GenBank/DDBJ databases">
        <title>Sunflower complete genome.</title>
        <authorList>
            <person name="Langlade N."/>
            <person name="Munos S."/>
        </authorList>
    </citation>
    <scope>NUCLEOTIDE SEQUENCE [LARGE SCALE GENOMIC DNA]</scope>
    <source>
        <tissue evidence="12">Leaves</tissue>
    </source>
</reference>
<feature type="transmembrane region" description="Helical" evidence="8">
    <location>
        <begin position="167"/>
        <end position="191"/>
    </location>
</feature>
<evidence type="ECO:0000256" key="8">
    <source>
        <dbReference type="RuleBase" id="RU361233"/>
    </source>
</evidence>
<keyword evidence="6 8" id="KW-1133">Transmembrane helix</keyword>
<evidence type="ECO:0000313" key="11">
    <source>
        <dbReference type="EMBL" id="KAF5817329.1"/>
    </source>
</evidence>
<dbReference type="STRING" id="4232.A0A251VE29"/>
<dbReference type="InParanoid" id="A0A251VE29"/>
<name>A0A251VE29_HELAN</name>
<evidence type="ECO:0000256" key="4">
    <source>
        <dbReference type="ARBA" id="ARBA00022475"/>
    </source>
</evidence>
<comment type="caution">
    <text evidence="8">Lacks conserved residue(s) required for the propagation of feature annotation.</text>
</comment>
<organism evidence="12 13">
    <name type="scientific">Helianthus annuus</name>
    <name type="common">Common sunflower</name>
    <dbReference type="NCBI Taxonomy" id="4232"/>
    <lineage>
        <taxon>Eukaryota</taxon>
        <taxon>Viridiplantae</taxon>
        <taxon>Streptophyta</taxon>
        <taxon>Embryophyta</taxon>
        <taxon>Tracheophyta</taxon>
        <taxon>Spermatophyta</taxon>
        <taxon>Magnoliopsida</taxon>
        <taxon>eudicotyledons</taxon>
        <taxon>Gunneridae</taxon>
        <taxon>Pentapetalae</taxon>
        <taxon>asterids</taxon>
        <taxon>campanulids</taxon>
        <taxon>Asterales</taxon>
        <taxon>Asteraceae</taxon>
        <taxon>Asteroideae</taxon>
        <taxon>Heliantheae alliance</taxon>
        <taxon>Heliantheae</taxon>
        <taxon>Helianthus</taxon>
    </lineage>
</organism>
<dbReference type="EMBL" id="CM007891">
    <property type="protein sequence ID" value="OTG33684.1"/>
    <property type="molecule type" value="Genomic_DNA"/>
</dbReference>